<protein>
    <recommendedName>
        <fullName evidence="4">Alginate lyase domain-containing protein</fullName>
    </recommendedName>
</protein>
<feature type="signal peptide" evidence="1">
    <location>
        <begin position="1"/>
        <end position="17"/>
    </location>
</feature>
<proteinExistence type="predicted"/>
<dbReference type="HOGENOM" id="CLU_670906_0_0_1"/>
<keyword evidence="1" id="KW-0732">Signal</keyword>
<evidence type="ECO:0008006" key="4">
    <source>
        <dbReference type="Google" id="ProtNLM"/>
    </source>
</evidence>
<dbReference type="EMBL" id="CDHN01000005">
    <property type="protein sequence ID" value="CEJ92999.1"/>
    <property type="molecule type" value="Genomic_DNA"/>
</dbReference>
<sequence>MHTLILSVFVSATASLCSPNASGPTVTSFDGAVTGDELNSFNSYVESLSPAKDNIGNQWAQGDSGERTKAMGVVYQIARQRRTLDNMLVYCDAVLSQRNDLAPAPIGQHKAWTGDIAPVWPNNIDSEPVSTGGEQGDPVGHLASCANLILQTKDIHHENTTGGDAHGYGATYLDRAKTYLKQGDFAMTNHILPRLLNISNGDRMYFASDSPYKGGQAVPWNQQMMFNYAFQNLVEAHLILGDDAELADKYKGIMQTSLSWFFSGGGSVTKKSKRGNPIYTWMYAPDTRDVEDSNHASLDVAGFYRAWSQGSWGITKKEMEPFANVLVDVMSLGGGQYAGTVEGSCGEKHKACTNYIRSGMLWLSEFRPDQYKAIMGADLQEGKSTPKVDIFSRFLWVKNLRAQQRA</sequence>
<evidence type="ECO:0000256" key="1">
    <source>
        <dbReference type="SAM" id="SignalP"/>
    </source>
</evidence>
<reference evidence="2 3" key="1">
    <citation type="journal article" date="2015" name="Genome Announc.">
        <title>Draft Genome Sequence and Gene Annotation of the Entomopathogenic Fungus Verticillium hemipterigenum.</title>
        <authorList>
            <person name="Horn F."/>
            <person name="Habel A."/>
            <person name="Scharf D.H."/>
            <person name="Dworschak J."/>
            <person name="Brakhage A.A."/>
            <person name="Guthke R."/>
            <person name="Hertweck C."/>
            <person name="Linde J."/>
        </authorList>
    </citation>
    <scope>NUCLEOTIDE SEQUENCE [LARGE SCALE GENOMIC DNA]</scope>
</reference>
<dbReference type="Proteomes" id="UP000039046">
    <property type="component" value="Unassembled WGS sequence"/>
</dbReference>
<evidence type="ECO:0000313" key="3">
    <source>
        <dbReference type="Proteomes" id="UP000039046"/>
    </source>
</evidence>
<evidence type="ECO:0000313" key="2">
    <source>
        <dbReference type="EMBL" id="CEJ92999.1"/>
    </source>
</evidence>
<name>A0A0A1TE07_9HYPO</name>
<gene>
    <name evidence="2" type="ORF">VHEMI08620</name>
</gene>
<feature type="chain" id="PRO_5001990156" description="Alginate lyase domain-containing protein" evidence="1">
    <location>
        <begin position="18"/>
        <end position="406"/>
    </location>
</feature>
<dbReference type="OrthoDB" id="2538079at2759"/>
<keyword evidence="3" id="KW-1185">Reference proteome</keyword>
<accession>A0A0A1TE07</accession>
<organism evidence="2 3">
    <name type="scientific">[Torrubiella] hemipterigena</name>
    <dbReference type="NCBI Taxonomy" id="1531966"/>
    <lineage>
        <taxon>Eukaryota</taxon>
        <taxon>Fungi</taxon>
        <taxon>Dikarya</taxon>
        <taxon>Ascomycota</taxon>
        <taxon>Pezizomycotina</taxon>
        <taxon>Sordariomycetes</taxon>
        <taxon>Hypocreomycetidae</taxon>
        <taxon>Hypocreales</taxon>
        <taxon>Clavicipitaceae</taxon>
        <taxon>Clavicipitaceae incertae sedis</taxon>
        <taxon>'Torrubiella' clade</taxon>
    </lineage>
</organism>
<dbReference type="AlphaFoldDB" id="A0A0A1TE07"/>